<gene>
    <name evidence="1" type="ORF">OVA965_LOCUS21910</name>
    <name evidence="2" type="ORF">TMI583_LOCUS22622</name>
</gene>
<dbReference type="EMBL" id="CAJOBA010033683">
    <property type="protein sequence ID" value="CAF3968816.1"/>
    <property type="molecule type" value="Genomic_DNA"/>
</dbReference>
<dbReference type="InterPro" id="IPR025048">
    <property type="entry name" value="DUF3987"/>
</dbReference>
<accession>A0A8S2EF41</accession>
<name>A0A8S2EF41_9BILA</name>
<evidence type="ECO:0000313" key="1">
    <source>
        <dbReference type="EMBL" id="CAF1157275.1"/>
    </source>
</evidence>
<proteinExistence type="predicted"/>
<protein>
    <submittedName>
        <fullName evidence="1">Uncharacterized protein</fullName>
    </submittedName>
</protein>
<evidence type="ECO:0000313" key="3">
    <source>
        <dbReference type="Proteomes" id="UP000677228"/>
    </source>
</evidence>
<comment type="caution">
    <text evidence="1">The sequence shown here is derived from an EMBL/GenBank/DDBJ whole genome shotgun (WGS) entry which is preliminary data.</text>
</comment>
<feature type="non-terminal residue" evidence="1">
    <location>
        <position position="1"/>
    </location>
</feature>
<dbReference type="AlphaFoldDB" id="A0A8S2EF41"/>
<dbReference type="Proteomes" id="UP000682733">
    <property type="component" value="Unassembled WGS sequence"/>
</dbReference>
<dbReference type="Proteomes" id="UP000677228">
    <property type="component" value="Unassembled WGS sequence"/>
</dbReference>
<reference evidence="1" key="1">
    <citation type="submission" date="2021-02" db="EMBL/GenBank/DDBJ databases">
        <authorList>
            <person name="Nowell W R."/>
        </authorList>
    </citation>
    <scope>NUCLEOTIDE SEQUENCE</scope>
</reference>
<organism evidence="1 3">
    <name type="scientific">Didymodactylos carnosus</name>
    <dbReference type="NCBI Taxonomy" id="1234261"/>
    <lineage>
        <taxon>Eukaryota</taxon>
        <taxon>Metazoa</taxon>
        <taxon>Spiralia</taxon>
        <taxon>Gnathifera</taxon>
        <taxon>Rotifera</taxon>
        <taxon>Eurotatoria</taxon>
        <taxon>Bdelloidea</taxon>
        <taxon>Philodinida</taxon>
        <taxon>Philodinidae</taxon>
        <taxon>Didymodactylos</taxon>
    </lineage>
</organism>
<dbReference type="EMBL" id="CAJNOK010012161">
    <property type="protein sequence ID" value="CAF1157275.1"/>
    <property type="molecule type" value="Genomic_DNA"/>
</dbReference>
<sequence length="550" mass="62682">MSTLALRTAGELFIRNGKCCSELTSKYTLRSFMSNQTVFDFFLNYERGFGHKTLPLFIATLSALPFFGENSSTYTSSPHRYNPHQLFTMFLGSSGASKSKYIRTIYEEAREAEKLLFERRPENEKEELLNFFSIKHQSSNQQQQSTLSNAVNDISFIEQILSHSQLLNSIAMNNIMICSPESDGIMTAMNFYKPSLNNEETTSTIISLYDGDKITRHNMNKREAIEDRSLSMLVASTGSKMQEILIKYNDYPIVTGFHQRFLYWYLPEGTTGDGHYDDLQLNGIPSLQHVFLVRGLLGRRIYKFTPAALNFLSPILDALRRGTDSESLATRASSSSLHELATQRRGCEQIIRLASNLQVLVDCLQICHQVKNFNFNIINSDFISAANEIIHSNFGSSRKPLTANEKRAVPTSPLPIELQVVEIAVSIYANVLMPQQFFLFDYNNVSHNTPIELADQLKILLSPFLMFYRSTTFMQYRAHVLTSQKLPPDTFHTDEGIIYIQSNNQYSELAYIEHVNDRVPQQRTVEQSTMSSITITRQLQSTHARLSAFL</sequence>
<dbReference type="Pfam" id="PF13148">
    <property type="entry name" value="DUF3987"/>
    <property type="match status" value="1"/>
</dbReference>
<evidence type="ECO:0000313" key="2">
    <source>
        <dbReference type="EMBL" id="CAF3968816.1"/>
    </source>
</evidence>